<organism evidence="3 4">
    <name type="scientific">Dermatophagoides pteronyssinus</name>
    <name type="common">European house dust mite</name>
    <dbReference type="NCBI Taxonomy" id="6956"/>
    <lineage>
        <taxon>Eukaryota</taxon>
        <taxon>Metazoa</taxon>
        <taxon>Ecdysozoa</taxon>
        <taxon>Arthropoda</taxon>
        <taxon>Chelicerata</taxon>
        <taxon>Arachnida</taxon>
        <taxon>Acari</taxon>
        <taxon>Acariformes</taxon>
        <taxon>Sarcoptiformes</taxon>
        <taxon>Astigmata</taxon>
        <taxon>Psoroptidia</taxon>
        <taxon>Analgoidea</taxon>
        <taxon>Pyroglyphidae</taxon>
        <taxon>Dermatophagoidinae</taxon>
        <taxon>Dermatophagoides</taxon>
    </lineage>
</organism>
<evidence type="ECO:0000313" key="4">
    <source>
        <dbReference type="Proteomes" id="UP000887458"/>
    </source>
</evidence>
<sequence length="370" mass="43657">MKIIQSLNQSSSSIDMENFLSTSKQIQSLDMIKESKIRNSHSFDFRKMIILIIIMLIITVIYLILIYTIITNEFNDYFADTQQQNYLEKEMKIKKRKEEKRKKRRQKRKEKKRKLKAEKKAKKRKEKLKQKLMEFHFGYQTSTVFKGNTEVLKILEKEIHLPDQRTLSSALGITTKPKPIKKQRPPYWQSPTAALSTSPYKQQQQPPPPPPYWQTPNTALSTSPFEQQQPPQYWQSPTASFLSPPFKPQQQQPQYWQSSPPFKQQYYQEKKQLIKPQKIIINFVPYNSTSTNEISENSDSDQQSQQQHYHHHHHQPQRKSIQNSSNLRISSEHGIATRIGEAVAEAMRINMKVLDDIYPYHKGGDKRNKQ</sequence>
<proteinExistence type="predicted"/>
<reference evidence="3 4" key="2">
    <citation type="journal article" date="2022" name="Mol. Biol. Evol.">
        <title>Comparative Genomics Reveals Insights into the Divergent Evolution of Astigmatic Mites and Household Pest Adaptations.</title>
        <authorList>
            <person name="Xiong Q."/>
            <person name="Wan A.T."/>
            <person name="Liu X."/>
            <person name="Fung C.S."/>
            <person name="Xiao X."/>
            <person name="Malainual N."/>
            <person name="Hou J."/>
            <person name="Wang L."/>
            <person name="Wang M."/>
            <person name="Yang K.Y."/>
            <person name="Cui Y."/>
            <person name="Leung E.L."/>
            <person name="Nong W."/>
            <person name="Shin S.K."/>
            <person name="Au S.W."/>
            <person name="Jeong K.Y."/>
            <person name="Chew F.T."/>
            <person name="Hui J.H."/>
            <person name="Leung T.F."/>
            <person name="Tungtrongchitr A."/>
            <person name="Zhong N."/>
            <person name="Liu Z."/>
            <person name="Tsui S.K."/>
        </authorList>
    </citation>
    <scope>NUCLEOTIDE SEQUENCE [LARGE SCALE GENOMIC DNA]</scope>
    <source>
        <strain evidence="3">Derp</strain>
    </source>
</reference>
<feature type="region of interest" description="Disordered" evidence="1">
    <location>
        <begin position="170"/>
        <end position="257"/>
    </location>
</feature>
<accession>A0ABQ8IYA9</accession>
<name>A0ABQ8IYA9_DERPT</name>
<evidence type="ECO:0000313" key="3">
    <source>
        <dbReference type="EMBL" id="KAH9415181.1"/>
    </source>
</evidence>
<evidence type="ECO:0000256" key="2">
    <source>
        <dbReference type="SAM" id="Phobius"/>
    </source>
</evidence>
<feature type="compositionally biased region" description="Low complexity" evidence="1">
    <location>
        <begin position="290"/>
        <end position="307"/>
    </location>
</feature>
<feature type="transmembrane region" description="Helical" evidence="2">
    <location>
        <begin position="48"/>
        <end position="70"/>
    </location>
</feature>
<feature type="compositionally biased region" description="Polar residues" evidence="1">
    <location>
        <begin position="214"/>
        <end position="239"/>
    </location>
</feature>
<keyword evidence="2" id="KW-0472">Membrane</keyword>
<comment type="caution">
    <text evidence="3">The sequence shown here is derived from an EMBL/GenBank/DDBJ whole genome shotgun (WGS) entry which is preliminary data.</text>
</comment>
<feature type="region of interest" description="Disordered" evidence="1">
    <location>
        <begin position="95"/>
        <end position="126"/>
    </location>
</feature>
<feature type="region of interest" description="Disordered" evidence="1">
    <location>
        <begin position="290"/>
        <end position="325"/>
    </location>
</feature>
<protein>
    <submittedName>
        <fullName evidence="3">Uncharacterized protein</fullName>
    </submittedName>
</protein>
<keyword evidence="2" id="KW-1133">Transmembrane helix</keyword>
<gene>
    <name evidence="3" type="ORF">DERP_006272</name>
</gene>
<feature type="compositionally biased region" description="Basic residues" evidence="1">
    <location>
        <begin position="308"/>
        <end position="317"/>
    </location>
</feature>
<keyword evidence="2" id="KW-0812">Transmembrane</keyword>
<evidence type="ECO:0000256" key="1">
    <source>
        <dbReference type="SAM" id="MobiDB-lite"/>
    </source>
</evidence>
<feature type="compositionally biased region" description="Polar residues" evidence="1">
    <location>
        <begin position="189"/>
        <end position="201"/>
    </location>
</feature>
<keyword evidence="4" id="KW-1185">Reference proteome</keyword>
<reference evidence="3 4" key="1">
    <citation type="journal article" date="2018" name="J. Allergy Clin. Immunol.">
        <title>High-quality assembly of Dermatophagoides pteronyssinus genome and transcriptome reveals a wide range of novel allergens.</title>
        <authorList>
            <person name="Liu X.Y."/>
            <person name="Yang K.Y."/>
            <person name="Wang M.Q."/>
            <person name="Kwok J.S."/>
            <person name="Zeng X."/>
            <person name="Yang Z."/>
            <person name="Xiao X.J."/>
            <person name="Lau C.P."/>
            <person name="Li Y."/>
            <person name="Huang Z.M."/>
            <person name="Ba J.G."/>
            <person name="Yim A.K."/>
            <person name="Ouyang C.Y."/>
            <person name="Ngai S.M."/>
            <person name="Chan T.F."/>
            <person name="Leung E.L."/>
            <person name="Liu L."/>
            <person name="Liu Z.G."/>
            <person name="Tsui S.K."/>
        </authorList>
    </citation>
    <scope>NUCLEOTIDE SEQUENCE [LARGE SCALE GENOMIC DNA]</scope>
    <source>
        <strain evidence="3">Derp</strain>
    </source>
</reference>
<feature type="compositionally biased region" description="Low complexity" evidence="1">
    <location>
        <begin position="240"/>
        <end position="257"/>
    </location>
</feature>
<dbReference type="EMBL" id="NJHN03000099">
    <property type="protein sequence ID" value="KAH9415181.1"/>
    <property type="molecule type" value="Genomic_DNA"/>
</dbReference>
<dbReference type="Proteomes" id="UP000887458">
    <property type="component" value="Unassembled WGS sequence"/>
</dbReference>